<evidence type="ECO:0000256" key="4">
    <source>
        <dbReference type="ARBA" id="ARBA00022989"/>
    </source>
</evidence>
<evidence type="ECO:0000259" key="7">
    <source>
        <dbReference type="PROSITE" id="PS50156"/>
    </source>
</evidence>
<keyword evidence="3 6" id="KW-0812">Transmembrane</keyword>
<dbReference type="Gene3D" id="1.20.1640.10">
    <property type="entry name" value="Multidrug efflux transporter AcrB transmembrane domain"/>
    <property type="match status" value="2"/>
</dbReference>
<feature type="transmembrane region" description="Helical" evidence="6">
    <location>
        <begin position="267"/>
        <end position="289"/>
    </location>
</feature>
<evidence type="ECO:0000256" key="3">
    <source>
        <dbReference type="ARBA" id="ARBA00022692"/>
    </source>
</evidence>
<feature type="transmembrane region" description="Helical" evidence="6">
    <location>
        <begin position="644"/>
        <end position="667"/>
    </location>
</feature>
<sequence length="686" mass="75587">MERMARMITGHRKLVVGIFLVLACLCAVLMTQVKVNYTLIDYLPEDAQSTMALTLMQDEFHEAVPNERVMVENITVVQALEYKAALEAIDGVDSVMWLDDVVNLKEPLEMADPETVEAYYKDGNALFNVTIHKGKEMDATLAVRELIGEENALDGDAASNAFSQEISVKESMNAMLILIPIIIVILLLTSSSWIEPVLFLAAIGISVLVNMGSNVFLGEVSYITQAISPILQMAVSLDYAIFLLHNFEEQRKHTEDAKLAMMRAVKLAFPSVAASAATTLFGFMALMFMRFRIGSDLGLNLVKGIVLSYLSVMVFLPALTLLCCRLIDRTKHRKLLPELKGAGTLLLKIRVPALILVLLLVIPCYKAQSKSSFIYGMGEANAAMKLGQDSRKINEVFGRSASIVLLVPKEDPARELLLCNQLEELEHVNSVVSYVTSVGNTIPSGYLDREIVENFYSEHFARIIVNADTSEEGEEAFSLVEKVRDTTAAYYDEAYSCGQSANLFDMKQIVSSDTKLVNGLAVAAIALVLFLTFKSLLLPLLLLFIIEAAIWINLSVPYFAGNSLVYIGFLVINTVQLGATIDYAIFITNNYLGRRKTMGKMEAIIEVLNRNLIAIMTSALILASAGFCLKLTSSNPIVAELGLLLGRGTFLSLAMVAAILPMLLLLFDRAIEATTYHAAFYREVKR</sequence>
<feature type="transmembrane region" description="Helical" evidence="6">
    <location>
        <begin position="301"/>
        <end position="324"/>
    </location>
</feature>
<feature type="transmembrane region" description="Helical" evidence="6">
    <location>
        <begin position="612"/>
        <end position="632"/>
    </location>
</feature>
<organism evidence="8 9">
    <name type="scientific">Faecalicatena contorta</name>
    <dbReference type="NCBI Taxonomy" id="39482"/>
    <lineage>
        <taxon>Bacteria</taxon>
        <taxon>Bacillati</taxon>
        <taxon>Bacillota</taxon>
        <taxon>Clostridia</taxon>
        <taxon>Lachnospirales</taxon>
        <taxon>Lachnospiraceae</taxon>
        <taxon>Faecalicatena</taxon>
    </lineage>
</organism>
<dbReference type="EMBL" id="CYZU01000003">
    <property type="protein sequence ID" value="CUN78817.1"/>
    <property type="molecule type" value="Genomic_DNA"/>
</dbReference>
<feature type="transmembrane region" description="Helical" evidence="6">
    <location>
        <begin position="197"/>
        <end position="217"/>
    </location>
</feature>
<dbReference type="PANTHER" id="PTHR33406">
    <property type="entry name" value="MEMBRANE PROTEIN MJ1562-RELATED"/>
    <property type="match status" value="1"/>
</dbReference>
<evidence type="ECO:0000256" key="5">
    <source>
        <dbReference type="ARBA" id="ARBA00023136"/>
    </source>
</evidence>
<feature type="domain" description="SSD" evidence="7">
    <location>
        <begin position="199"/>
        <end position="322"/>
    </location>
</feature>
<evidence type="ECO:0000313" key="9">
    <source>
        <dbReference type="Proteomes" id="UP000095544"/>
    </source>
</evidence>
<evidence type="ECO:0000256" key="2">
    <source>
        <dbReference type="ARBA" id="ARBA00022475"/>
    </source>
</evidence>
<evidence type="ECO:0000256" key="6">
    <source>
        <dbReference type="SAM" id="Phobius"/>
    </source>
</evidence>
<dbReference type="InterPro" id="IPR004869">
    <property type="entry name" value="MMPL_dom"/>
</dbReference>
<gene>
    <name evidence="8" type="ORF">ERS852491_00504</name>
</gene>
<feature type="transmembrane region" description="Helical" evidence="6">
    <location>
        <begin position="566"/>
        <end position="592"/>
    </location>
</feature>
<dbReference type="PANTHER" id="PTHR33406:SF13">
    <property type="entry name" value="MEMBRANE PROTEIN YDFJ"/>
    <property type="match status" value="1"/>
</dbReference>
<dbReference type="Proteomes" id="UP000095544">
    <property type="component" value="Unassembled WGS sequence"/>
</dbReference>
<accession>A0A173ZS20</accession>
<dbReference type="RefSeq" id="WP_207643109.1">
    <property type="nucleotide sequence ID" value="NZ_CYZU01000003.1"/>
</dbReference>
<dbReference type="InterPro" id="IPR000731">
    <property type="entry name" value="SSD"/>
</dbReference>
<reference evidence="8 9" key="1">
    <citation type="submission" date="2015-09" db="EMBL/GenBank/DDBJ databases">
        <authorList>
            <consortium name="Pathogen Informatics"/>
        </authorList>
    </citation>
    <scope>NUCLEOTIDE SEQUENCE [LARGE SCALE GENOMIC DNA]</scope>
    <source>
        <strain evidence="8 9">2789STDY5834876</strain>
    </source>
</reference>
<proteinExistence type="predicted"/>
<name>A0A173ZS20_9FIRM</name>
<feature type="transmembrane region" description="Helical" evidence="6">
    <location>
        <begin position="229"/>
        <end position="247"/>
    </location>
</feature>
<protein>
    <submittedName>
        <fullName evidence="8">Predicted exporter</fullName>
    </submittedName>
</protein>
<dbReference type="SUPFAM" id="SSF82866">
    <property type="entry name" value="Multidrug efflux transporter AcrB transmembrane domain"/>
    <property type="match status" value="2"/>
</dbReference>
<dbReference type="AlphaFoldDB" id="A0A173ZS20"/>
<keyword evidence="2" id="KW-1003">Cell membrane</keyword>
<dbReference type="PROSITE" id="PS50156">
    <property type="entry name" value="SSD"/>
    <property type="match status" value="1"/>
</dbReference>
<dbReference type="STRING" id="39482.ERS852491_00504"/>
<evidence type="ECO:0000313" key="8">
    <source>
        <dbReference type="EMBL" id="CUN78817.1"/>
    </source>
</evidence>
<dbReference type="PROSITE" id="PS51257">
    <property type="entry name" value="PROKAR_LIPOPROTEIN"/>
    <property type="match status" value="1"/>
</dbReference>
<dbReference type="Pfam" id="PF03176">
    <property type="entry name" value="MMPL"/>
    <property type="match status" value="2"/>
</dbReference>
<feature type="transmembrane region" description="Helical" evidence="6">
    <location>
        <begin position="516"/>
        <end position="533"/>
    </location>
</feature>
<comment type="subcellular location">
    <subcellularLocation>
        <location evidence="1">Cell membrane</location>
        <topology evidence="1">Multi-pass membrane protein</topology>
    </subcellularLocation>
</comment>
<evidence type="ECO:0000256" key="1">
    <source>
        <dbReference type="ARBA" id="ARBA00004651"/>
    </source>
</evidence>
<keyword evidence="4 6" id="KW-1133">Transmembrane helix</keyword>
<feature type="transmembrane region" description="Helical" evidence="6">
    <location>
        <begin position="172"/>
        <end position="190"/>
    </location>
</feature>
<dbReference type="GO" id="GO:0005886">
    <property type="term" value="C:plasma membrane"/>
    <property type="evidence" value="ECO:0007669"/>
    <property type="project" value="UniProtKB-SubCell"/>
</dbReference>
<keyword evidence="5 6" id="KW-0472">Membrane</keyword>
<dbReference type="InterPro" id="IPR050545">
    <property type="entry name" value="Mycobact_MmpL"/>
</dbReference>